<evidence type="ECO:0000259" key="3">
    <source>
        <dbReference type="PROSITE" id="PS50095"/>
    </source>
</evidence>
<dbReference type="Pfam" id="PF01477">
    <property type="entry name" value="PLAT"/>
    <property type="match status" value="1"/>
</dbReference>
<dbReference type="InterPro" id="IPR052970">
    <property type="entry name" value="Inner_ear_hair_cell_LOXHD"/>
</dbReference>
<evidence type="ECO:0000313" key="4">
    <source>
        <dbReference type="EMBL" id="VEL40888.1"/>
    </source>
</evidence>
<feature type="compositionally biased region" description="Polar residues" evidence="2">
    <location>
        <begin position="110"/>
        <end position="119"/>
    </location>
</feature>
<organism evidence="4 5">
    <name type="scientific">Protopolystoma xenopodis</name>
    <dbReference type="NCBI Taxonomy" id="117903"/>
    <lineage>
        <taxon>Eukaryota</taxon>
        <taxon>Metazoa</taxon>
        <taxon>Spiralia</taxon>
        <taxon>Lophotrochozoa</taxon>
        <taxon>Platyhelminthes</taxon>
        <taxon>Monogenea</taxon>
        <taxon>Polyopisthocotylea</taxon>
        <taxon>Polystomatidea</taxon>
        <taxon>Polystomatidae</taxon>
        <taxon>Protopolystoma</taxon>
    </lineage>
</organism>
<dbReference type="PANTHER" id="PTHR45901:SF3">
    <property type="entry name" value="LIPOXYGENASE HOMOLOGY DOMAIN-CONTAINING PROTEIN 1"/>
    <property type="match status" value="1"/>
</dbReference>
<evidence type="ECO:0000256" key="1">
    <source>
        <dbReference type="PROSITE-ProRule" id="PRU00152"/>
    </source>
</evidence>
<dbReference type="Proteomes" id="UP000784294">
    <property type="component" value="Unassembled WGS sequence"/>
</dbReference>
<dbReference type="Gene3D" id="2.60.60.20">
    <property type="entry name" value="PLAT/LH2 domain"/>
    <property type="match status" value="1"/>
</dbReference>
<feature type="region of interest" description="Disordered" evidence="2">
    <location>
        <begin position="106"/>
        <end position="129"/>
    </location>
</feature>
<feature type="domain" description="PLAT" evidence="3">
    <location>
        <begin position="12"/>
        <end position="177"/>
    </location>
</feature>
<dbReference type="EMBL" id="CAAALY010266901">
    <property type="protein sequence ID" value="VEL40888.1"/>
    <property type="molecule type" value="Genomic_DNA"/>
</dbReference>
<protein>
    <recommendedName>
        <fullName evidence="3">PLAT domain-containing protein</fullName>
    </recommendedName>
</protein>
<dbReference type="InterPro" id="IPR036392">
    <property type="entry name" value="PLAT/LH2_dom_sf"/>
</dbReference>
<accession>A0A448XNB5</accession>
<comment type="caution">
    <text evidence="4">The sequence shown here is derived from an EMBL/GenBank/DDBJ whole genome shotgun (WGS) entry which is preliminary data.</text>
</comment>
<reference evidence="4" key="1">
    <citation type="submission" date="2018-11" db="EMBL/GenBank/DDBJ databases">
        <authorList>
            <consortium name="Pathogen Informatics"/>
        </authorList>
    </citation>
    <scope>NUCLEOTIDE SEQUENCE</scope>
</reference>
<dbReference type="AlphaFoldDB" id="A0A448XNB5"/>
<dbReference type="PANTHER" id="PTHR45901">
    <property type="entry name" value="PROTEIN CBG12474"/>
    <property type="match status" value="1"/>
</dbReference>
<dbReference type="SUPFAM" id="SSF49723">
    <property type="entry name" value="Lipase/lipooxygenase domain (PLAT/LH2 domain)"/>
    <property type="match status" value="1"/>
</dbReference>
<dbReference type="InterPro" id="IPR001024">
    <property type="entry name" value="PLAT/LH2_dom"/>
</dbReference>
<evidence type="ECO:0000313" key="5">
    <source>
        <dbReference type="Proteomes" id="UP000784294"/>
    </source>
</evidence>
<proteinExistence type="predicted"/>
<sequence>MMDESSVPMDRVPYELEVVTGDKPGAGTVHNVWIILEGENGVSSRPFVMVNSPTNAVFKRGKTDTFKMPSNPVGGLRLIYIGALERQNVSRAELESEQSMERIEAGGTLGSPSAKSLATPTDLEKGGPTTTASARARFWYCHQVVVVEPMTRRRYRFFVDKWLPVLADLDKRAGAQVASSEVKEDSAKEMVAKLRSEYFLARH</sequence>
<comment type="caution">
    <text evidence="1">Lacks conserved residue(s) required for the propagation of feature annotation.</text>
</comment>
<dbReference type="PROSITE" id="PS50095">
    <property type="entry name" value="PLAT"/>
    <property type="match status" value="1"/>
</dbReference>
<keyword evidence="5" id="KW-1185">Reference proteome</keyword>
<gene>
    <name evidence="4" type="ORF">PXEA_LOCUS34328</name>
</gene>
<name>A0A448XNB5_9PLAT</name>
<evidence type="ECO:0000256" key="2">
    <source>
        <dbReference type="SAM" id="MobiDB-lite"/>
    </source>
</evidence>
<dbReference type="OrthoDB" id="407298at2759"/>